<evidence type="ECO:0000259" key="1">
    <source>
        <dbReference type="PROSITE" id="PS50164"/>
    </source>
</evidence>
<dbReference type="PROSITE" id="PS50164">
    <property type="entry name" value="GIY_YIG"/>
    <property type="match status" value="1"/>
</dbReference>
<name>A0A9X9A483_BACCE</name>
<dbReference type="AlphaFoldDB" id="A0A9X9A483"/>
<protein>
    <recommendedName>
        <fullName evidence="1">GIY-YIG domain-containing protein</fullName>
    </recommendedName>
</protein>
<dbReference type="Pfam" id="PF01541">
    <property type="entry name" value="GIY-YIG"/>
    <property type="match status" value="1"/>
</dbReference>
<reference evidence="2 3" key="1">
    <citation type="journal article" date="2019" name="Environ. Microbiol.">
        <title>An active ?-lactamase is a part of an orchestrated cell wall stress resistance network of Bacillus subtilis and related rhizosphere species.</title>
        <authorList>
            <person name="Bucher T."/>
            <person name="Keren-Paz A."/>
            <person name="Hausser J."/>
            <person name="Olender T."/>
            <person name="Cytryn E."/>
            <person name="Kolodkin-Gal I."/>
        </authorList>
    </citation>
    <scope>NUCLEOTIDE SEQUENCE [LARGE SCALE GENOMIC DNA]</scope>
    <source>
        <strain evidence="2 3">I32</strain>
    </source>
</reference>
<feature type="non-terminal residue" evidence="2">
    <location>
        <position position="1"/>
    </location>
</feature>
<accession>A0A9X9A483</accession>
<feature type="non-terminal residue" evidence="2">
    <location>
        <position position="108"/>
    </location>
</feature>
<dbReference type="Proteomes" id="UP000308444">
    <property type="component" value="Unassembled WGS sequence"/>
</dbReference>
<organism evidence="2 3">
    <name type="scientific">Bacillus cereus</name>
    <dbReference type="NCBI Taxonomy" id="1396"/>
    <lineage>
        <taxon>Bacteria</taxon>
        <taxon>Bacillati</taxon>
        <taxon>Bacillota</taxon>
        <taxon>Bacilli</taxon>
        <taxon>Bacillales</taxon>
        <taxon>Bacillaceae</taxon>
        <taxon>Bacillus</taxon>
        <taxon>Bacillus cereus group</taxon>
    </lineage>
</organism>
<proteinExistence type="predicted"/>
<dbReference type="SUPFAM" id="SSF82771">
    <property type="entry name" value="GIY-YIG endonuclease"/>
    <property type="match status" value="1"/>
</dbReference>
<dbReference type="InterPro" id="IPR035901">
    <property type="entry name" value="GIY-YIG_endonuc_sf"/>
</dbReference>
<evidence type="ECO:0000313" key="3">
    <source>
        <dbReference type="Proteomes" id="UP000308444"/>
    </source>
</evidence>
<gene>
    <name evidence="2" type="ORF">FC695_30940</name>
</gene>
<dbReference type="EMBL" id="SZOH01002882">
    <property type="protein sequence ID" value="TKI92802.1"/>
    <property type="molecule type" value="Genomic_DNA"/>
</dbReference>
<comment type="caution">
    <text evidence="2">The sequence shown here is derived from an EMBL/GenBank/DDBJ whole genome shotgun (WGS) entry which is preliminary data.</text>
</comment>
<dbReference type="InterPro" id="IPR000305">
    <property type="entry name" value="GIY-YIG_endonuc"/>
</dbReference>
<sequence length="108" mass="12375">IKVANKEFKFPIKELPEHLHLKSTVYILFDNDKTQIYIGITTSVKTRSVDHFNDVRKKGFDKMLVFSGVELDEAIARGVESKLLKLILADGKYSRSQIINSRLNQNIP</sequence>
<evidence type="ECO:0000313" key="2">
    <source>
        <dbReference type="EMBL" id="TKI92802.1"/>
    </source>
</evidence>
<feature type="domain" description="GIY-YIG" evidence="1">
    <location>
        <begin position="21"/>
        <end position="95"/>
    </location>
</feature>